<sequence length="609" mass="67514">MPLGPAIGIDLGTTFSCVGIFRNGKVEIIANGQGDRKTPSYVAFKDKELLIGDAAKNQAAMNPTNTVYDVKRLIGRHFIDKEVQSDVENLPFKVTYSNGKPKVEVRYCGKTKQFTVEEISSMVLLEMKKTPETYLGEKVVNAVITVPAYFNDSQRKATIDAGKIAGLNVMRIINEPTAAALAYGLSRRLDRQSNVLIFDLGGGTLDVSIIFIRNKKFEVKAVCSDTHLGGGDLDSRLVNFCVKKFKQEHEGIDLTSNVKAISRLRKACENAKRTLSLLEHTSIDVESLYGDIDFSVSISRHQFEQLCSDLFDRMLAIVNQTLSDAGLDKADVHEVLLVGGSTRVLRVQHLLQYAFSGSKFIKSINPDEAAACGATLLASDAIGEQSLMIREVAPLSLNLEMAGNAIKTLVERNMKIPTMKTENFTTILDNQPGILLRMYGGGYALTNDIKLLGVFHVLGIQPSPPGIPRIKVTFAIDENGILNVSAIDVSSREQNNVYVEELGRLSEKEIEQVVNESRNLKLEDGKQRSKMAVRNKLEDYIFTIKLETGNDEIRQNTSEEQRKGILRLCETTLKWMDSDQQATKEDYDRMLEKVESACSPIMSAKKLDS</sequence>
<dbReference type="InterPro" id="IPR029048">
    <property type="entry name" value="HSP70_C_sf"/>
</dbReference>
<dbReference type="FunFam" id="3.30.30.30:FF:000001">
    <property type="entry name" value="heat shock 70 kDa protein-like"/>
    <property type="match status" value="1"/>
</dbReference>
<protein>
    <submittedName>
        <fullName evidence="7">Heat shock protein 70</fullName>
    </submittedName>
</protein>
<dbReference type="STRING" id="60517.A0A0R3WDC9"/>
<keyword evidence="3 4" id="KW-0067">ATP-binding</keyword>
<reference evidence="7" key="1">
    <citation type="submission" date="2017-02" db="UniProtKB">
        <authorList>
            <consortium name="WormBaseParasite"/>
        </authorList>
    </citation>
    <scope>IDENTIFICATION</scope>
</reference>
<organism evidence="7">
    <name type="scientific">Taenia asiatica</name>
    <name type="common">Asian tapeworm</name>
    <dbReference type="NCBI Taxonomy" id="60517"/>
    <lineage>
        <taxon>Eukaryota</taxon>
        <taxon>Metazoa</taxon>
        <taxon>Spiralia</taxon>
        <taxon>Lophotrochozoa</taxon>
        <taxon>Platyhelminthes</taxon>
        <taxon>Cestoda</taxon>
        <taxon>Eucestoda</taxon>
        <taxon>Cyclophyllidea</taxon>
        <taxon>Taeniidae</taxon>
        <taxon>Taenia</taxon>
    </lineage>
</organism>
<dbReference type="PROSITE" id="PS00329">
    <property type="entry name" value="HSP70_2"/>
    <property type="match status" value="1"/>
</dbReference>
<dbReference type="EMBL" id="UYRS01018885">
    <property type="protein sequence ID" value="VDK40988.1"/>
    <property type="molecule type" value="Genomic_DNA"/>
</dbReference>
<evidence type="ECO:0000256" key="3">
    <source>
        <dbReference type="ARBA" id="ARBA00022840"/>
    </source>
</evidence>
<dbReference type="GO" id="GO:0005524">
    <property type="term" value="F:ATP binding"/>
    <property type="evidence" value="ECO:0007669"/>
    <property type="project" value="UniProtKB-KW"/>
</dbReference>
<comment type="similarity">
    <text evidence="1 4">Belongs to the heat shock protein 70 family.</text>
</comment>
<dbReference type="Pfam" id="PF00012">
    <property type="entry name" value="HSP70"/>
    <property type="match status" value="1"/>
</dbReference>
<reference evidence="5 6" key="2">
    <citation type="submission" date="2018-11" db="EMBL/GenBank/DDBJ databases">
        <authorList>
            <consortium name="Pathogen Informatics"/>
        </authorList>
    </citation>
    <scope>NUCLEOTIDE SEQUENCE [LARGE SCALE GENOMIC DNA]</scope>
</reference>
<dbReference type="WBParaSite" id="TASK_0000876601-mRNA-1">
    <property type="protein sequence ID" value="TASK_0000876601-mRNA-1"/>
    <property type="gene ID" value="TASK_0000876601"/>
</dbReference>
<dbReference type="Proteomes" id="UP000282613">
    <property type="component" value="Unassembled WGS sequence"/>
</dbReference>
<keyword evidence="2 4" id="KW-0547">Nucleotide-binding</keyword>
<dbReference type="InterPro" id="IPR029047">
    <property type="entry name" value="HSP70_peptide-bd_sf"/>
</dbReference>
<evidence type="ECO:0000256" key="4">
    <source>
        <dbReference type="RuleBase" id="RU003322"/>
    </source>
</evidence>
<dbReference type="InterPro" id="IPR018181">
    <property type="entry name" value="Heat_shock_70_CS"/>
</dbReference>
<dbReference type="OrthoDB" id="2401965at2759"/>
<dbReference type="SUPFAM" id="SSF100920">
    <property type="entry name" value="Heat shock protein 70kD (HSP70), peptide-binding domain"/>
    <property type="match status" value="1"/>
</dbReference>
<name>A0A0R3WDC9_TAEAS</name>
<evidence type="ECO:0000313" key="5">
    <source>
        <dbReference type="EMBL" id="VDK40988.1"/>
    </source>
</evidence>
<dbReference type="PANTHER" id="PTHR19375">
    <property type="entry name" value="HEAT SHOCK PROTEIN 70KDA"/>
    <property type="match status" value="1"/>
</dbReference>
<dbReference type="Gene3D" id="3.90.640.10">
    <property type="entry name" value="Actin, Chain A, domain 4"/>
    <property type="match status" value="1"/>
</dbReference>
<dbReference type="Gene3D" id="2.60.34.10">
    <property type="entry name" value="Substrate Binding Domain Of DNAk, Chain A, domain 1"/>
    <property type="match status" value="1"/>
</dbReference>
<accession>A0A0R3WDC9</accession>
<gene>
    <name evidence="5" type="ORF">TASK_LOCUS8767</name>
</gene>
<evidence type="ECO:0000313" key="7">
    <source>
        <dbReference type="WBParaSite" id="TASK_0000876601-mRNA-1"/>
    </source>
</evidence>
<dbReference type="Gene3D" id="1.20.1270.10">
    <property type="match status" value="1"/>
</dbReference>
<dbReference type="SUPFAM" id="SSF53067">
    <property type="entry name" value="Actin-like ATPase domain"/>
    <property type="match status" value="2"/>
</dbReference>
<dbReference type="AlphaFoldDB" id="A0A0R3WDC9"/>
<evidence type="ECO:0000256" key="2">
    <source>
        <dbReference type="ARBA" id="ARBA00022741"/>
    </source>
</evidence>
<keyword evidence="6" id="KW-1185">Reference proteome</keyword>
<dbReference type="GO" id="GO:0140662">
    <property type="term" value="F:ATP-dependent protein folding chaperone"/>
    <property type="evidence" value="ECO:0007669"/>
    <property type="project" value="InterPro"/>
</dbReference>
<dbReference type="SUPFAM" id="SSF100934">
    <property type="entry name" value="Heat shock protein 70kD (HSP70), C-terminal subdomain"/>
    <property type="match status" value="1"/>
</dbReference>
<dbReference type="Gene3D" id="3.30.30.30">
    <property type="match status" value="1"/>
</dbReference>
<dbReference type="Gene3D" id="3.30.420.40">
    <property type="match status" value="2"/>
</dbReference>
<dbReference type="PRINTS" id="PR00301">
    <property type="entry name" value="HEATSHOCK70"/>
</dbReference>
<dbReference type="PROSITE" id="PS00297">
    <property type="entry name" value="HSP70_1"/>
    <property type="match status" value="1"/>
</dbReference>
<evidence type="ECO:0000313" key="6">
    <source>
        <dbReference type="Proteomes" id="UP000282613"/>
    </source>
</evidence>
<proteinExistence type="inferred from homology"/>
<evidence type="ECO:0000256" key="1">
    <source>
        <dbReference type="ARBA" id="ARBA00007381"/>
    </source>
</evidence>
<dbReference type="FunFam" id="3.30.420.40:FF:000026">
    <property type="entry name" value="Heat shock protein 70"/>
    <property type="match status" value="1"/>
</dbReference>
<dbReference type="InterPro" id="IPR043129">
    <property type="entry name" value="ATPase_NBD"/>
</dbReference>
<dbReference type="CDD" id="cd24028">
    <property type="entry name" value="ASKHA_NBD_HSP70_HSPA1-like"/>
    <property type="match status" value="1"/>
</dbReference>
<dbReference type="InterPro" id="IPR013126">
    <property type="entry name" value="Hsp_70_fam"/>
</dbReference>
<dbReference type="FunFam" id="3.90.640.10:FF:000010">
    <property type="entry name" value="heat shock 70 kDa protein 14"/>
    <property type="match status" value="1"/>
</dbReference>